<dbReference type="PANTHER" id="PTHR19211">
    <property type="entry name" value="ATP-BINDING TRANSPORT PROTEIN-RELATED"/>
    <property type="match status" value="1"/>
</dbReference>
<dbReference type="EMBL" id="VSSQ01002112">
    <property type="protein sequence ID" value="MPM13385.1"/>
    <property type="molecule type" value="Genomic_DNA"/>
</dbReference>
<keyword evidence="2" id="KW-0547">Nucleotide-binding</keyword>
<dbReference type="SUPFAM" id="SSF52540">
    <property type="entry name" value="P-loop containing nucleoside triphosphate hydrolases"/>
    <property type="match status" value="2"/>
</dbReference>
<evidence type="ECO:0000256" key="3">
    <source>
        <dbReference type="ARBA" id="ARBA00022840"/>
    </source>
</evidence>
<evidence type="ECO:0000256" key="2">
    <source>
        <dbReference type="ARBA" id="ARBA00022741"/>
    </source>
</evidence>
<dbReference type="InterPro" id="IPR003593">
    <property type="entry name" value="AAA+_ATPase"/>
</dbReference>
<dbReference type="AlphaFoldDB" id="A0A644XAY4"/>
<name>A0A644XAY4_9ZZZZ</name>
<dbReference type="GO" id="GO:0016887">
    <property type="term" value="F:ATP hydrolysis activity"/>
    <property type="evidence" value="ECO:0007669"/>
    <property type="project" value="InterPro"/>
</dbReference>
<feature type="domain" description="ABC transporter" evidence="4">
    <location>
        <begin position="6"/>
        <end position="211"/>
    </location>
</feature>
<reference evidence="5" key="1">
    <citation type="submission" date="2019-08" db="EMBL/GenBank/DDBJ databases">
        <authorList>
            <person name="Kucharzyk K."/>
            <person name="Murdoch R.W."/>
            <person name="Higgins S."/>
            <person name="Loffler F."/>
        </authorList>
    </citation>
    <scope>NUCLEOTIDE SEQUENCE</scope>
</reference>
<protein>
    <submittedName>
        <fullName evidence="5">Putative ABC transporter ATP-binding protein YheS</fullName>
    </submittedName>
</protein>
<proteinExistence type="predicted"/>
<dbReference type="InterPro" id="IPR003439">
    <property type="entry name" value="ABC_transporter-like_ATP-bd"/>
</dbReference>
<organism evidence="5">
    <name type="scientific">bioreactor metagenome</name>
    <dbReference type="NCBI Taxonomy" id="1076179"/>
    <lineage>
        <taxon>unclassified sequences</taxon>
        <taxon>metagenomes</taxon>
        <taxon>ecological metagenomes</taxon>
    </lineage>
</organism>
<dbReference type="CDD" id="cd03221">
    <property type="entry name" value="ABCF_EF-3"/>
    <property type="match status" value="1"/>
</dbReference>
<dbReference type="InterPro" id="IPR027417">
    <property type="entry name" value="P-loop_NTPase"/>
</dbReference>
<dbReference type="SMART" id="SM00382">
    <property type="entry name" value="AAA"/>
    <property type="match status" value="2"/>
</dbReference>
<dbReference type="PROSITE" id="PS50893">
    <property type="entry name" value="ABC_TRANSPORTER_2"/>
    <property type="match status" value="1"/>
</dbReference>
<evidence type="ECO:0000313" key="5">
    <source>
        <dbReference type="EMBL" id="MPM13385.1"/>
    </source>
</evidence>
<dbReference type="PANTHER" id="PTHR19211:SF14">
    <property type="entry name" value="ATP-BINDING CASSETTE SUB-FAMILY F MEMBER 1"/>
    <property type="match status" value="1"/>
</dbReference>
<keyword evidence="1" id="KW-0677">Repeat</keyword>
<evidence type="ECO:0000256" key="1">
    <source>
        <dbReference type="ARBA" id="ARBA00022737"/>
    </source>
</evidence>
<dbReference type="Pfam" id="PF00005">
    <property type="entry name" value="ABC_tran"/>
    <property type="match status" value="2"/>
</dbReference>
<evidence type="ECO:0000259" key="4">
    <source>
        <dbReference type="PROSITE" id="PS50893"/>
    </source>
</evidence>
<comment type="caution">
    <text evidence="5">The sequence shown here is derived from an EMBL/GenBank/DDBJ whole genome shotgun (WGS) entry which is preliminary data.</text>
</comment>
<dbReference type="GO" id="GO:0005524">
    <property type="term" value="F:ATP binding"/>
    <property type="evidence" value="ECO:0007669"/>
    <property type="project" value="UniProtKB-KW"/>
</dbReference>
<dbReference type="InterPro" id="IPR050611">
    <property type="entry name" value="ABCF"/>
</dbReference>
<gene>
    <name evidence="5" type="primary">yheS_25</name>
    <name evidence="5" type="ORF">SDC9_59742</name>
</gene>
<dbReference type="Gene3D" id="3.40.50.300">
    <property type="entry name" value="P-loop containing nucleotide triphosphate hydrolases"/>
    <property type="match status" value="3"/>
</dbReference>
<accession>A0A644XAY4</accession>
<sequence length="511" mass="56858">MSIQTLEFQYITFHYPEQSMDLFTDLSLSVGPGWTAVIGANGGGKSTLLKLACNRLEPLAGSVLHPGLCLYVPQRTDEIPPSYDEFAYSYDALSCKLHGQLGLHRDFLNRWDQLSHGERKRAQIAWALYEKSDLLCIDEPTNHLDRDAMHVIVKALQNYRGIGLLVSHDREVLDALCTSTVHVQSPFVSKLSCPPSQAMEEMRKQRIAAETAYVEQGKQLKRLMKEKQRRSAIAGVQDSRNTKRHINPKDHDAKARIDGFRVSGGDKVAGQLSRQLDSRVSSELATTQSLHKTLGEKRALDLSKSSGGITLQGVKHAARVLLDTQQAVLSLGGDRKLFLPPLALSHTDRVGIRGPNGIGKSTLVRHLLPLFAEKSIRSWYLEQEMDLEQSLASYQAFELLEPQVKGRIVSTVVRLGSNAQLFLLSALPSPGELRKLLIAQALESNLSLLVLDEPTNHLDLPSRLALETELRSFAGALLLVSHDQDFLEQVCTTWWDLSYRPGSQNSELLVH</sequence>
<keyword evidence="3 5" id="KW-0067">ATP-binding</keyword>